<keyword evidence="2" id="KW-1185">Reference proteome</keyword>
<sequence>MLRLDDGIRTWIQCRYERVHKLYPGTAPLSPTSNTNPNPTRQIPIQTNTMHSNLNFVVHSLHLDNHDDPITPFNTPIPSPEQSLTNGPRGSDYASNMFPLQHDHNSHTHTNSSGMHTDFMPLRWTWLDGVGPFVTNGNFRDNHHSSSEIDSDSLTVTMFNLNHLNMDRPEVRGVSLWERGQIPESPVSLVEDLVRRVNRDYFNFELGGASDGPHLTRGQAQCYEVNITRDNS</sequence>
<proteinExistence type="predicted"/>
<dbReference type="EMBL" id="JAZDWU010000001">
    <property type="protein sequence ID" value="KAL0015318.1"/>
    <property type="molecule type" value="Genomic_DNA"/>
</dbReference>
<gene>
    <name evidence="1" type="ORF">SO802_002387</name>
</gene>
<evidence type="ECO:0000313" key="2">
    <source>
        <dbReference type="Proteomes" id="UP001459277"/>
    </source>
</evidence>
<comment type="caution">
    <text evidence="1">The sequence shown here is derived from an EMBL/GenBank/DDBJ whole genome shotgun (WGS) entry which is preliminary data.</text>
</comment>
<evidence type="ECO:0000313" key="1">
    <source>
        <dbReference type="EMBL" id="KAL0015318.1"/>
    </source>
</evidence>
<dbReference type="Proteomes" id="UP001459277">
    <property type="component" value="Unassembled WGS sequence"/>
</dbReference>
<accession>A0AAW2DXE4</accession>
<protein>
    <submittedName>
        <fullName evidence="1">Uncharacterized protein</fullName>
    </submittedName>
</protein>
<name>A0AAW2DXE4_9ROSI</name>
<organism evidence="1 2">
    <name type="scientific">Lithocarpus litseifolius</name>
    <dbReference type="NCBI Taxonomy" id="425828"/>
    <lineage>
        <taxon>Eukaryota</taxon>
        <taxon>Viridiplantae</taxon>
        <taxon>Streptophyta</taxon>
        <taxon>Embryophyta</taxon>
        <taxon>Tracheophyta</taxon>
        <taxon>Spermatophyta</taxon>
        <taxon>Magnoliopsida</taxon>
        <taxon>eudicotyledons</taxon>
        <taxon>Gunneridae</taxon>
        <taxon>Pentapetalae</taxon>
        <taxon>rosids</taxon>
        <taxon>fabids</taxon>
        <taxon>Fagales</taxon>
        <taxon>Fagaceae</taxon>
        <taxon>Lithocarpus</taxon>
    </lineage>
</organism>
<dbReference type="AlphaFoldDB" id="A0AAW2DXE4"/>
<reference evidence="1 2" key="1">
    <citation type="submission" date="2024-01" db="EMBL/GenBank/DDBJ databases">
        <title>A telomere-to-telomere, gap-free genome of sweet tea (Lithocarpus litseifolius).</title>
        <authorList>
            <person name="Zhou J."/>
        </authorList>
    </citation>
    <scope>NUCLEOTIDE SEQUENCE [LARGE SCALE GENOMIC DNA]</scope>
    <source>
        <strain evidence="1">Zhou-2022a</strain>
        <tissue evidence="1">Leaf</tissue>
    </source>
</reference>